<dbReference type="Pfam" id="PF04109">
    <property type="entry name" value="ATG9"/>
    <property type="match status" value="1"/>
</dbReference>
<evidence type="ECO:0000256" key="5">
    <source>
        <dbReference type="ARBA" id="ARBA00006185"/>
    </source>
</evidence>
<evidence type="ECO:0000256" key="13">
    <source>
        <dbReference type="ARBA" id="ARBA00023055"/>
    </source>
</evidence>
<gene>
    <name evidence="21" type="ORF">PACTADRAFT_24517</name>
</gene>
<evidence type="ECO:0000256" key="15">
    <source>
        <dbReference type="ARBA" id="ARBA00023329"/>
    </source>
</evidence>
<protein>
    <recommendedName>
        <fullName evidence="6 20">Autophagy-related protein 9</fullName>
    </recommendedName>
</protein>
<evidence type="ECO:0000256" key="8">
    <source>
        <dbReference type="ARBA" id="ARBA00022553"/>
    </source>
</evidence>
<dbReference type="GO" id="GO:0000423">
    <property type="term" value="P:mitophagy"/>
    <property type="evidence" value="ECO:0007669"/>
    <property type="project" value="EnsemblFungi"/>
</dbReference>
<organism evidence="21 22">
    <name type="scientific">Pachysolen tannophilus NRRL Y-2460</name>
    <dbReference type="NCBI Taxonomy" id="669874"/>
    <lineage>
        <taxon>Eukaryota</taxon>
        <taxon>Fungi</taxon>
        <taxon>Dikarya</taxon>
        <taxon>Ascomycota</taxon>
        <taxon>Saccharomycotina</taxon>
        <taxon>Pichiomycetes</taxon>
        <taxon>Pachysolenaceae</taxon>
        <taxon>Pachysolen</taxon>
    </lineage>
</organism>
<evidence type="ECO:0000256" key="16">
    <source>
        <dbReference type="ARBA" id="ARBA00024479"/>
    </source>
</evidence>
<dbReference type="GO" id="GO:0000329">
    <property type="term" value="C:fungal-type vacuole membrane"/>
    <property type="evidence" value="ECO:0007669"/>
    <property type="project" value="EnsemblFungi"/>
</dbReference>
<dbReference type="InterPro" id="IPR007241">
    <property type="entry name" value="Autophagy-rel_prot_9"/>
</dbReference>
<sequence>RKNLGILTPLERSLWVWANVSNLDKFLTDVYAYFIGNGLQCIIISKVIDWLTLCFIIFLTLFMSNCIDFGLLLSQNNHVTNYSEVKIPQCYSKIPLKQKFFLYVVEVLLVIKIKSFILEDYKKLRDIQNFYNHLLGIKDEELQTISWSLIVQKIMILRDQNTNAMVSDNYHNVISNDLKSKKRLNAHDIANRIMRKENYVIALFNKNILNLSLPFFKSSNNELFLTKTLEWNLNLCIFDFVFQQENGQLNPKFLKESNRLKLSEELRKRFIIAGILNIILAPFLVSYFILYYFLTFFYEFRTNPNLIGNREYTPLAMWKLREFNELYHIFKKRLNLSNEAATKYINQFPKKKIDLVLKFLAFLAESLLSILVVLTILDPENFLNFEIFYHKTVLFYISSLGAVYTICKNSIQDETLVFDPEASLRYVAQFTHYLPGEWEGKLHSEEVKNEFLKFYNLKLIIILKELMSLILLPFILCISLPKSSNRIIDFFREFSVHVDGLGYVCTFAMFNFDENKNIKNTKGNGVVVHGADKLRDEYYSSNDDKMIKSYMYFLESY</sequence>
<dbReference type="GO" id="GO:0061709">
    <property type="term" value="P:reticulophagy"/>
    <property type="evidence" value="ECO:0007669"/>
    <property type="project" value="EnsemblFungi"/>
</dbReference>
<comment type="similarity">
    <text evidence="5 20">Belongs to the ATG9 family.</text>
</comment>
<dbReference type="GO" id="GO:0005776">
    <property type="term" value="C:autophagosome"/>
    <property type="evidence" value="ECO:0007669"/>
    <property type="project" value="TreeGrafter"/>
</dbReference>
<dbReference type="PANTHER" id="PTHR13038:SF10">
    <property type="entry name" value="AUTOPHAGY-RELATED PROTEIN 9"/>
    <property type="match status" value="1"/>
</dbReference>
<comment type="subcellular location">
    <subcellularLocation>
        <location evidence="1">Cytoplasmic vesicle membrane</location>
        <topology evidence="1">Multi-pass membrane protein</topology>
    </subcellularLocation>
    <subcellularLocation>
        <location evidence="2">Endoplasmic reticulum membrane</location>
        <topology evidence="2">Multi-pass membrane protein</topology>
    </subcellularLocation>
    <subcellularLocation>
        <location evidence="4">Golgi apparatus membrane</location>
        <topology evidence="4">Multi-pass membrane protein</topology>
    </subcellularLocation>
    <subcellularLocation>
        <location evidence="3 20">Preautophagosomal structure membrane</location>
        <topology evidence="3 20">Multi-pass membrane protein</topology>
    </subcellularLocation>
</comment>
<evidence type="ECO:0000256" key="14">
    <source>
        <dbReference type="ARBA" id="ARBA00023136"/>
    </source>
</evidence>
<keyword evidence="9 20" id="KW-0812">Transmembrane</keyword>
<dbReference type="AlphaFoldDB" id="A0A1E4U0W2"/>
<comment type="catalytic activity">
    <reaction evidence="17">
        <text>a 1,2-diacyl-sn-glycero-3-phosphoethanolamine(in) = a 1,2-diacyl-sn-glycero-3-phosphoethanolamine(out)</text>
        <dbReference type="Rhea" id="RHEA:38895"/>
        <dbReference type="ChEBI" id="CHEBI:64612"/>
    </reaction>
</comment>
<dbReference type="GO" id="GO:0034045">
    <property type="term" value="C:phagophore assembly site membrane"/>
    <property type="evidence" value="ECO:0007669"/>
    <property type="project" value="UniProtKB-SubCell"/>
</dbReference>
<keyword evidence="12" id="KW-0333">Golgi apparatus</keyword>
<dbReference type="GO" id="GO:0000139">
    <property type="term" value="C:Golgi membrane"/>
    <property type="evidence" value="ECO:0007669"/>
    <property type="project" value="UniProtKB-SubCell"/>
</dbReference>
<keyword evidence="15" id="KW-0968">Cytoplasmic vesicle</keyword>
<evidence type="ECO:0000256" key="3">
    <source>
        <dbReference type="ARBA" id="ARBA00004511"/>
    </source>
</evidence>
<evidence type="ECO:0000313" key="22">
    <source>
        <dbReference type="Proteomes" id="UP000094236"/>
    </source>
</evidence>
<comment type="catalytic activity">
    <reaction evidence="16">
        <text>a 1,2-diacyl-sn-glycero-3-phospho-L-serine(in) = a 1,2-diacyl-sn-glycero-3-phospho-L-serine(out)</text>
        <dbReference type="Rhea" id="RHEA:38663"/>
        <dbReference type="ChEBI" id="CHEBI:57262"/>
    </reaction>
</comment>
<evidence type="ECO:0000256" key="17">
    <source>
        <dbReference type="ARBA" id="ARBA00024615"/>
    </source>
</evidence>
<keyword evidence="11 20" id="KW-0072">Autophagy</keyword>
<keyword evidence="22" id="KW-1185">Reference proteome</keyword>
<dbReference type="GO" id="GO:0034497">
    <property type="term" value="P:protein localization to phagophore assembly site"/>
    <property type="evidence" value="ECO:0007669"/>
    <property type="project" value="EnsemblFungi"/>
</dbReference>
<dbReference type="GO" id="GO:0017128">
    <property type="term" value="F:phospholipid scramblase activity"/>
    <property type="evidence" value="ECO:0007669"/>
    <property type="project" value="EnsemblFungi"/>
</dbReference>
<evidence type="ECO:0000256" key="19">
    <source>
        <dbReference type="ARBA" id="ARBA00024631"/>
    </source>
</evidence>
<evidence type="ECO:0000313" key="21">
    <source>
        <dbReference type="EMBL" id="ODV97630.1"/>
    </source>
</evidence>
<keyword evidence="14 20" id="KW-0472">Membrane</keyword>
<feature type="transmembrane region" description="Helical" evidence="20">
    <location>
        <begin position="459"/>
        <end position="480"/>
    </location>
</feature>
<feature type="non-terminal residue" evidence="21">
    <location>
        <position position="557"/>
    </location>
</feature>
<feature type="transmembrane region" description="Helical" evidence="20">
    <location>
        <begin position="50"/>
        <end position="73"/>
    </location>
</feature>
<evidence type="ECO:0000256" key="4">
    <source>
        <dbReference type="ARBA" id="ARBA00004653"/>
    </source>
</evidence>
<keyword evidence="8" id="KW-0597">Phosphoprotein</keyword>
<keyword evidence="13 20" id="KW-0445">Lipid transport</keyword>
<feature type="transmembrane region" description="Helical" evidence="20">
    <location>
        <begin position="388"/>
        <end position="406"/>
    </location>
</feature>
<dbReference type="PANTHER" id="PTHR13038">
    <property type="entry name" value="APG9 AUTOPHAGY 9"/>
    <property type="match status" value="1"/>
</dbReference>
<keyword evidence="7 20" id="KW-0813">Transport</keyword>
<accession>A0A1E4U0W2</accession>
<feature type="non-terminal residue" evidence="21">
    <location>
        <position position="1"/>
    </location>
</feature>
<dbReference type="GO" id="GO:0034727">
    <property type="term" value="P:piecemeal microautophagy of the nucleus"/>
    <property type="evidence" value="ECO:0007669"/>
    <property type="project" value="EnsemblFungi"/>
</dbReference>
<evidence type="ECO:0000256" key="10">
    <source>
        <dbReference type="ARBA" id="ARBA00022989"/>
    </source>
</evidence>
<proteinExistence type="inferred from homology"/>
<dbReference type="GO" id="GO:0030659">
    <property type="term" value="C:cytoplasmic vesicle membrane"/>
    <property type="evidence" value="ECO:0007669"/>
    <property type="project" value="UniProtKB-SubCell"/>
</dbReference>
<comment type="catalytic activity">
    <reaction evidence="18">
        <text>a 1,2-diacyl-sn-glycero-3-phospho-(1D-myo-inositol-3-phosphate)(in) = a 1,2-diacyl-sn-glycero-3-phospho-(1D-myo-inositol-3-phosphate)(out)</text>
        <dbReference type="Rhea" id="RHEA:67920"/>
        <dbReference type="ChEBI" id="CHEBI:58088"/>
    </reaction>
</comment>
<dbReference type="Proteomes" id="UP000094236">
    <property type="component" value="Unassembled WGS sequence"/>
</dbReference>
<dbReference type="EMBL" id="KV454011">
    <property type="protein sequence ID" value="ODV97630.1"/>
    <property type="molecule type" value="Genomic_DNA"/>
</dbReference>
<evidence type="ECO:0000256" key="20">
    <source>
        <dbReference type="RuleBase" id="RU364027"/>
    </source>
</evidence>
<evidence type="ECO:0000256" key="12">
    <source>
        <dbReference type="ARBA" id="ARBA00023034"/>
    </source>
</evidence>
<dbReference type="OrthoDB" id="2020634at2759"/>
<evidence type="ECO:0000256" key="6">
    <source>
        <dbReference type="ARBA" id="ARBA00018074"/>
    </source>
</evidence>
<dbReference type="GO" id="GO:0061908">
    <property type="term" value="C:phagophore"/>
    <property type="evidence" value="ECO:0007669"/>
    <property type="project" value="EnsemblFungi"/>
</dbReference>
<keyword evidence="10 20" id="KW-1133">Transmembrane helix</keyword>
<evidence type="ECO:0000256" key="9">
    <source>
        <dbReference type="ARBA" id="ARBA00022692"/>
    </source>
</evidence>
<dbReference type="GO" id="GO:0032258">
    <property type="term" value="P:cytoplasm to vacuole targeting by the Cvt pathway"/>
    <property type="evidence" value="ECO:0007669"/>
    <property type="project" value="EnsemblFungi"/>
</dbReference>
<evidence type="ECO:0000256" key="18">
    <source>
        <dbReference type="ARBA" id="ARBA00024621"/>
    </source>
</evidence>
<name>A0A1E4U0W2_PACTA</name>
<evidence type="ECO:0000256" key="2">
    <source>
        <dbReference type="ARBA" id="ARBA00004477"/>
    </source>
</evidence>
<dbReference type="STRING" id="669874.A0A1E4U0W2"/>
<feature type="transmembrane region" description="Helical" evidence="20">
    <location>
        <begin position="270"/>
        <end position="294"/>
    </location>
</feature>
<dbReference type="GO" id="GO:0005789">
    <property type="term" value="C:endoplasmic reticulum membrane"/>
    <property type="evidence" value="ECO:0007669"/>
    <property type="project" value="UniProtKB-SubCell"/>
</dbReference>
<reference evidence="22" key="1">
    <citation type="submission" date="2016-05" db="EMBL/GenBank/DDBJ databases">
        <title>Comparative genomics of biotechnologically important yeasts.</title>
        <authorList>
            <consortium name="DOE Joint Genome Institute"/>
            <person name="Riley R."/>
            <person name="Haridas S."/>
            <person name="Wolfe K.H."/>
            <person name="Lopes M.R."/>
            <person name="Hittinger C.T."/>
            <person name="Goker M."/>
            <person name="Salamov A."/>
            <person name="Wisecaver J."/>
            <person name="Long T.M."/>
            <person name="Aerts A.L."/>
            <person name="Barry K."/>
            <person name="Choi C."/>
            <person name="Clum A."/>
            <person name="Coughlan A.Y."/>
            <person name="Deshpande S."/>
            <person name="Douglass A.P."/>
            <person name="Hanson S.J."/>
            <person name="Klenk H.-P."/>
            <person name="Labutti K."/>
            <person name="Lapidus A."/>
            <person name="Lindquist E."/>
            <person name="Lipzen A."/>
            <person name="Meier-Kolthoff J.P."/>
            <person name="Ohm R.A."/>
            <person name="Otillar R.P."/>
            <person name="Pangilinan J."/>
            <person name="Peng Y."/>
            <person name="Rokas A."/>
            <person name="Rosa C.A."/>
            <person name="Scheuner C."/>
            <person name="Sibirny A.A."/>
            <person name="Slot J.C."/>
            <person name="Stielow J.B."/>
            <person name="Sun H."/>
            <person name="Kurtzman C.P."/>
            <person name="Blackwell M."/>
            <person name="Grigoriev I.V."/>
            <person name="Jeffries T.W."/>
        </authorList>
    </citation>
    <scope>NUCLEOTIDE SEQUENCE [LARGE SCALE GENOMIC DNA]</scope>
    <source>
        <strain evidence="22">NRRL Y-2460</strain>
    </source>
</reference>
<comment type="function">
    <text evidence="20">Phospholipid scramblase involved in autophagy. Cycles between the preautophagosomal structure/phagophore assembly site (PAS) and the cytoplasmic vesicle pool and supplies membrane for the growing autophagosome. Lipid scramblase activity plays a key role in preautophagosomal structure/phagophore assembly by distributing the phospholipids that arrive through ATG2 from the cytoplasmic to the luminal leaflet of the bilayer, thereby driving autophagosomal membrane expansion.</text>
</comment>
<dbReference type="GO" id="GO:0005739">
    <property type="term" value="C:mitochondrion"/>
    <property type="evidence" value="ECO:0007669"/>
    <property type="project" value="EnsemblFungi"/>
</dbReference>
<feature type="transmembrane region" description="Helical" evidence="20">
    <location>
        <begin position="355"/>
        <end position="376"/>
    </location>
</feature>
<comment type="catalytic activity">
    <reaction evidence="19">
        <text>a 1,2-diacyl-sn-glycero-3-phosphocholine(in) = a 1,2-diacyl-sn-glycero-3-phosphocholine(out)</text>
        <dbReference type="Rhea" id="RHEA:38571"/>
        <dbReference type="ChEBI" id="CHEBI:57643"/>
    </reaction>
</comment>
<evidence type="ECO:0000256" key="7">
    <source>
        <dbReference type="ARBA" id="ARBA00022448"/>
    </source>
</evidence>
<evidence type="ECO:0000256" key="1">
    <source>
        <dbReference type="ARBA" id="ARBA00004439"/>
    </source>
</evidence>
<evidence type="ECO:0000256" key="11">
    <source>
        <dbReference type="ARBA" id="ARBA00023006"/>
    </source>
</evidence>